<dbReference type="PRINTS" id="PR00039">
    <property type="entry name" value="HTHLYSR"/>
</dbReference>
<dbReference type="Proteomes" id="UP000638560">
    <property type="component" value="Unassembled WGS sequence"/>
</dbReference>
<reference evidence="6 7" key="1">
    <citation type="submission" date="2020-11" db="EMBL/GenBank/DDBJ databases">
        <title>A novel isolate from a Black sea contaminated sediment with potential to produce alkanes: Plantactinospora alkalitolerans sp. nov.</title>
        <authorList>
            <person name="Carro L."/>
            <person name="Veyisoglu A."/>
            <person name="Guven K."/>
            <person name="Schumann P."/>
            <person name="Klenk H.-P."/>
            <person name="Sahin N."/>
        </authorList>
    </citation>
    <scope>NUCLEOTIDE SEQUENCE [LARGE SCALE GENOMIC DNA]</scope>
    <source>
        <strain evidence="6 7">S1510</strain>
    </source>
</reference>
<comment type="caution">
    <text evidence="6">The sequence shown here is derived from an EMBL/GenBank/DDBJ whole genome shotgun (WGS) entry which is preliminary data.</text>
</comment>
<dbReference type="RefSeq" id="WP_196202134.1">
    <property type="nucleotide sequence ID" value="NZ_JADPUN010000161.1"/>
</dbReference>
<gene>
    <name evidence="6" type="ORF">I0C86_16595</name>
</gene>
<evidence type="ECO:0000256" key="1">
    <source>
        <dbReference type="ARBA" id="ARBA00009437"/>
    </source>
</evidence>
<name>A0ABS0GX59_9ACTN</name>
<dbReference type="Gene3D" id="1.10.10.10">
    <property type="entry name" value="Winged helix-like DNA-binding domain superfamily/Winged helix DNA-binding domain"/>
    <property type="match status" value="1"/>
</dbReference>
<feature type="domain" description="HTH lysR-type" evidence="5">
    <location>
        <begin position="2"/>
        <end position="59"/>
    </location>
</feature>
<dbReference type="InterPro" id="IPR036390">
    <property type="entry name" value="WH_DNA-bd_sf"/>
</dbReference>
<dbReference type="InterPro" id="IPR005119">
    <property type="entry name" value="LysR_subst-bd"/>
</dbReference>
<dbReference type="Pfam" id="PF00126">
    <property type="entry name" value="HTH_1"/>
    <property type="match status" value="1"/>
</dbReference>
<evidence type="ECO:0000313" key="7">
    <source>
        <dbReference type="Proteomes" id="UP000638560"/>
    </source>
</evidence>
<dbReference type="PANTHER" id="PTHR30346:SF29">
    <property type="entry name" value="LYSR SUBSTRATE-BINDING"/>
    <property type="match status" value="1"/>
</dbReference>
<organism evidence="6 7">
    <name type="scientific">Plantactinospora alkalitolerans</name>
    <dbReference type="NCBI Taxonomy" id="2789879"/>
    <lineage>
        <taxon>Bacteria</taxon>
        <taxon>Bacillati</taxon>
        <taxon>Actinomycetota</taxon>
        <taxon>Actinomycetes</taxon>
        <taxon>Micromonosporales</taxon>
        <taxon>Micromonosporaceae</taxon>
        <taxon>Plantactinospora</taxon>
    </lineage>
</organism>
<dbReference type="PANTHER" id="PTHR30346">
    <property type="entry name" value="TRANSCRIPTIONAL DUAL REGULATOR HCAR-RELATED"/>
    <property type="match status" value="1"/>
</dbReference>
<evidence type="ECO:0000256" key="4">
    <source>
        <dbReference type="ARBA" id="ARBA00023163"/>
    </source>
</evidence>
<accession>A0ABS0GX59</accession>
<proteinExistence type="inferred from homology"/>
<dbReference type="Pfam" id="PF03466">
    <property type="entry name" value="LysR_substrate"/>
    <property type="match status" value="1"/>
</dbReference>
<dbReference type="SUPFAM" id="SSF46785">
    <property type="entry name" value="Winged helix' DNA-binding domain"/>
    <property type="match status" value="1"/>
</dbReference>
<dbReference type="InterPro" id="IPR036388">
    <property type="entry name" value="WH-like_DNA-bd_sf"/>
</dbReference>
<dbReference type="Gene3D" id="3.40.190.10">
    <property type="entry name" value="Periplasmic binding protein-like II"/>
    <property type="match status" value="2"/>
</dbReference>
<evidence type="ECO:0000259" key="5">
    <source>
        <dbReference type="PROSITE" id="PS50931"/>
    </source>
</evidence>
<keyword evidence="7" id="KW-1185">Reference proteome</keyword>
<keyword evidence="2" id="KW-0805">Transcription regulation</keyword>
<sequence length="315" mass="33715">MLDTWSLQVLVAVAEHGSFSGAATALSLTQPAVSRQIAGLERRLGLRLFSRVPRGVRPTPAGAVAVELARDTLARLRTLETRLASFAELESGELRLAAFPSANTFLVPEAIRRFGDLHPGVTLSLRQTEQAALVTSVRDGRIDLALVTDWHLYGDPDAAKNAPTGTHLPRATVDGVELVPLADEELQVALPTRHRLARRRRVRLADLSGETWIEGGHPDCLGPIAPLAEALGGAPRIGFWCDDWNGKQALVAAGVGVTLMPTLAHLTLRRDVVVRPTSPALPARRLYAATAAPAFRAPAVTAMLGVLADLALRRP</sequence>
<dbReference type="SUPFAM" id="SSF53850">
    <property type="entry name" value="Periplasmic binding protein-like II"/>
    <property type="match status" value="1"/>
</dbReference>
<comment type="similarity">
    <text evidence="1">Belongs to the LysR transcriptional regulatory family.</text>
</comment>
<keyword evidence="3" id="KW-0238">DNA-binding</keyword>
<keyword evidence="4" id="KW-0804">Transcription</keyword>
<dbReference type="PROSITE" id="PS50931">
    <property type="entry name" value="HTH_LYSR"/>
    <property type="match status" value="1"/>
</dbReference>
<dbReference type="EMBL" id="JADPUN010000161">
    <property type="protein sequence ID" value="MBF9130568.1"/>
    <property type="molecule type" value="Genomic_DNA"/>
</dbReference>
<dbReference type="InterPro" id="IPR000847">
    <property type="entry name" value="LysR_HTH_N"/>
</dbReference>
<evidence type="ECO:0000313" key="6">
    <source>
        <dbReference type="EMBL" id="MBF9130568.1"/>
    </source>
</evidence>
<protein>
    <submittedName>
        <fullName evidence="6">LysR family transcriptional regulator</fullName>
    </submittedName>
</protein>
<evidence type="ECO:0000256" key="2">
    <source>
        <dbReference type="ARBA" id="ARBA00023015"/>
    </source>
</evidence>
<evidence type="ECO:0000256" key="3">
    <source>
        <dbReference type="ARBA" id="ARBA00023125"/>
    </source>
</evidence>